<dbReference type="RefSeq" id="WP_382312626.1">
    <property type="nucleotide sequence ID" value="NZ_JBHUFD010000002.1"/>
</dbReference>
<name>A0ABW4QRN1_9BACT</name>
<dbReference type="InterPro" id="IPR025302">
    <property type="entry name" value="DrrA1/2-like_C"/>
</dbReference>
<protein>
    <submittedName>
        <fullName evidence="7">ABC transporter ATP-binding protein</fullName>
    </submittedName>
</protein>
<keyword evidence="5 7" id="KW-0067">ATP-binding</keyword>
<dbReference type="InterPro" id="IPR017871">
    <property type="entry name" value="ABC_transporter-like_CS"/>
</dbReference>
<dbReference type="InterPro" id="IPR003593">
    <property type="entry name" value="AAA+_ATPase"/>
</dbReference>
<gene>
    <name evidence="7" type="ORF">ACFSDX_07345</name>
</gene>
<keyword evidence="4" id="KW-0547">Nucleotide-binding</keyword>
<accession>A0ABW4QRN1</accession>
<sequence>MPQSSAAPILEVRNVRKQYAAHTALDGVSLAVPEQSIFGLLGPNGAGKTSLIRIITQITGADSGEVLFRGEKLSPKHIGDIGYLPEERGLYKKMKVGEQLLYLARLRDLSRADATQRIKKWLDRLELKPWAEKNVEDLSKGMQQKVQFIATVLHEPKLIILDEPFSGFDPINANLIKDEILALRDQGATIIFSTHRMESVEELCDSIALINKSRKVLDGPVSAIKNQFKTNTYEVEGQGRLMLLHPDFEVVEQKERGNDHFYARVQLHAGATPNDLLRYLIGQVQVQAFRERIPSINEIFIRRVGETMPGSLVENLTA</sequence>
<dbReference type="Proteomes" id="UP001597197">
    <property type="component" value="Unassembled WGS sequence"/>
</dbReference>
<evidence type="ECO:0000256" key="2">
    <source>
        <dbReference type="ARBA" id="ARBA00022448"/>
    </source>
</evidence>
<evidence type="ECO:0000256" key="5">
    <source>
        <dbReference type="ARBA" id="ARBA00022840"/>
    </source>
</evidence>
<dbReference type="GO" id="GO:0005524">
    <property type="term" value="F:ATP binding"/>
    <property type="evidence" value="ECO:0007669"/>
    <property type="project" value="UniProtKB-KW"/>
</dbReference>
<comment type="caution">
    <text evidence="7">The sequence shown here is derived from an EMBL/GenBank/DDBJ whole genome shotgun (WGS) entry which is preliminary data.</text>
</comment>
<reference evidence="8" key="1">
    <citation type="journal article" date="2019" name="Int. J. Syst. Evol. Microbiol.">
        <title>The Global Catalogue of Microorganisms (GCM) 10K type strain sequencing project: providing services to taxonomists for standard genome sequencing and annotation.</title>
        <authorList>
            <consortium name="The Broad Institute Genomics Platform"/>
            <consortium name="The Broad Institute Genome Sequencing Center for Infectious Disease"/>
            <person name="Wu L."/>
            <person name="Ma J."/>
        </authorList>
    </citation>
    <scope>NUCLEOTIDE SEQUENCE [LARGE SCALE GENOMIC DNA]</scope>
    <source>
        <strain evidence="8">CGMCC 1.15795</strain>
    </source>
</reference>
<dbReference type="InterPro" id="IPR027417">
    <property type="entry name" value="P-loop_NTPase"/>
</dbReference>
<dbReference type="Pfam" id="PF00005">
    <property type="entry name" value="ABC_tran"/>
    <property type="match status" value="1"/>
</dbReference>
<feature type="domain" description="ABC transporter" evidence="6">
    <location>
        <begin position="10"/>
        <end position="237"/>
    </location>
</feature>
<evidence type="ECO:0000256" key="4">
    <source>
        <dbReference type="ARBA" id="ARBA00022741"/>
    </source>
</evidence>
<dbReference type="Gene3D" id="3.40.50.300">
    <property type="entry name" value="P-loop containing nucleotide triphosphate hydrolases"/>
    <property type="match status" value="1"/>
</dbReference>
<evidence type="ECO:0000256" key="1">
    <source>
        <dbReference type="ARBA" id="ARBA00005417"/>
    </source>
</evidence>
<dbReference type="InterPro" id="IPR050763">
    <property type="entry name" value="ABC_transporter_ATP-binding"/>
</dbReference>
<evidence type="ECO:0000259" key="6">
    <source>
        <dbReference type="PROSITE" id="PS50893"/>
    </source>
</evidence>
<dbReference type="Pfam" id="PF13732">
    <property type="entry name" value="DrrA1-3_C"/>
    <property type="match status" value="1"/>
</dbReference>
<organism evidence="7 8">
    <name type="scientific">Hymenobacter bucti</name>
    <dbReference type="NCBI Taxonomy" id="1844114"/>
    <lineage>
        <taxon>Bacteria</taxon>
        <taxon>Pseudomonadati</taxon>
        <taxon>Bacteroidota</taxon>
        <taxon>Cytophagia</taxon>
        <taxon>Cytophagales</taxon>
        <taxon>Hymenobacteraceae</taxon>
        <taxon>Hymenobacter</taxon>
    </lineage>
</organism>
<keyword evidence="3" id="KW-0536">Nodulation</keyword>
<dbReference type="EMBL" id="JBHUFD010000002">
    <property type="protein sequence ID" value="MFD1872236.1"/>
    <property type="molecule type" value="Genomic_DNA"/>
</dbReference>
<proteinExistence type="inferred from homology"/>
<comment type="similarity">
    <text evidence="1">Belongs to the ABC transporter superfamily.</text>
</comment>
<evidence type="ECO:0000256" key="3">
    <source>
        <dbReference type="ARBA" id="ARBA00022458"/>
    </source>
</evidence>
<dbReference type="PROSITE" id="PS00211">
    <property type="entry name" value="ABC_TRANSPORTER_1"/>
    <property type="match status" value="1"/>
</dbReference>
<dbReference type="SMART" id="SM00382">
    <property type="entry name" value="AAA"/>
    <property type="match status" value="1"/>
</dbReference>
<evidence type="ECO:0000313" key="8">
    <source>
        <dbReference type="Proteomes" id="UP001597197"/>
    </source>
</evidence>
<keyword evidence="2" id="KW-0813">Transport</keyword>
<dbReference type="PROSITE" id="PS50893">
    <property type="entry name" value="ABC_TRANSPORTER_2"/>
    <property type="match status" value="1"/>
</dbReference>
<dbReference type="PANTHER" id="PTHR42711:SF5">
    <property type="entry name" value="ABC TRANSPORTER ATP-BINDING PROTEIN NATA"/>
    <property type="match status" value="1"/>
</dbReference>
<evidence type="ECO:0000313" key="7">
    <source>
        <dbReference type="EMBL" id="MFD1872236.1"/>
    </source>
</evidence>
<dbReference type="PANTHER" id="PTHR42711">
    <property type="entry name" value="ABC TRANSPORTER ATP-BINDING PROTEIN"/>
    <property type="match status" value="1"/>
</dbReference>
<dbReference type="SUPFAM" id="SSF52540">
    <property type="entry name" value="P-loop containing nucleoside triphosphate hydrolases"/>
    <property type="match status" value="1"/>
</dbReference>
<keyword evidence="8" id="KW-1185">Reference proteome</keyword>
<dbReference type="InterPro" id="IPR003439">
    <property type="entry name" value="ABC_transporter-like_ATP-bd"/>
</dbReference>